<name>A0ABD1XCB8_9LAMI</name>
<keyword evidence="3" id="KW-1185">Reference proteome</keyword>
<dbReference type="AlphaFoldDB" id="A0ABD1XCB8"/>
<feature type="region of interest" description="Disordered" evidence="1">
    <location>
        <begin position="82"/>
        <end position="101"/>
    </location>
</feature>
<gene>
    <name evidence="2" type="ORF">Fot_04181</name>
</gene>
<comment type="caution">
    <text evidence="2">The sequence shown here is derived from an EMBL/GenBank/DDBJ whole genome shotgun (WGS) entry which is preliminary data.</text>
</comment>
<organism evidence="2 3">
    <name type="scientific">Forsythia ovata</name>
    <dbReference type="NCBI Taxonomy" id="205694"/>
    <lineage>
        <taxon>Eukaryota</taxon>
        <taxon>Viridiplantae</taxon>
        <taxon>Streptophyta</taxon>
        <taxon>Embryophyta</taxon>
        <taxon>Tracheophyta</taxon>
        <taxon>Spermatophyta</taxon>
        <taxon>Magnoliopsida</taxon>
        <taxon>eudicotyledons</taxon>
        <taxon>Gunneridae</taxon>
        <taxon>Pentapetalae</taxon>
        <taxon>asterids</taxon>
        <taxon>lamiids</taxon>
        <taxon>Lamiales</taxon>
        <taxon>Oleaceae</taxon>
        <taxon>Forsythieae</taxon>
        <taxon>Forsythia</taxon>
    </lineage>
</organism>
<protein>
    <submittedName>
        <fullName evidence="2">Uncharacterized protein</fullName>
    </submittedName>
</protein>
<sequence length="101" mass="11406">MLEHSDNLMDNYPHYALFSDIKDGAGIAINLFPIASEDPTLQNKPTCISNGNIECLQKGVQKYRYTNNNGSKIGLAMLEEITPEEETEWSRSEGRKEARKD</sequence>
<accession>A0ABD1XCB8</accession>
<dbReference type="EMBL" id="JBFOLJ010000001">
    <property type="protein sequence ID" value="KAL2559442.1"/>
    <property type="molecule type" value="Genomic_DNA"/>
</dbReference>
<feature type="compositionally biased region" description="Basic and acidic residues" evidence="1">
    <location>
        <begin position="88"/>
        <end position="101"/>
    </location>
</feature>
<dbReference type="Proteomes" id="UP001604277">
    <property type="component" value="Unassembled WGS sequence"/>
</dbReference>
<reference evidence="3" key="1">
    <citation type="submission" date="2024-07" db="EMBL/GenBank/DDBJ databases">
        <title>Two chromosome-level genome assemblies of Korean endemic species Abeliophyllum distichum and Forsythia ovata (Oleaceae).</title>
        <authorList>
            <person name="Jang H."/>
        </authorList>
    </citation>
    <scope>NUCLEOTIDE SEQUENCE [LARGE SCALE GENOMIC DNA]</scope>
</reference>
<evidence type="ECO:0000313" key="2">
    <source>
        <dbReference type="EMBL" id="KAL2559442.1"/>
    </source>
</evidence>
<evidence type="ECO:0000256" key="1">
    <source>
        <dbReference type="SAM" id="MobiDB-lite"/>
    </source>
</evidence>
<proteinExistence type="predicted"/>
<evidence type="ECO:0000313" key="3">
    <source>
        <dbReference type="Proteomes" id="UP001604277"/>
    </source>
</evidence>